<dbReference type="Proteomes" id="UP000249203">
    <property type="component" value="Unassembled WGS sequence"/>
</dbReference>
<evidence type="ECO:0000313" key="6">
    <source>
        <dbReference type="Proteomes" id="UP000249203"/>
    </source>
</evidence>
<evidence type="ECO:0000313" key="4">
    <source>
        <dbReference type="EMBL" id="RAJ99067.1"/>
    </source>
</evidence>
<dbReference type="Gene3D" id="3.40.50.1820">
    <property type="entry name" value="alpha/beta hydrolase"/>
    <property type="match status" value="1"/>
</dbReference>
<dbReference type="InterPro" id="IPR050565">
    <property type="entry name" value="LYPA1-2/EST-like"/>
</dbReference>
<dbReference type="OrthoDB" id="9801763at2"/>
<reference evidence="4 6" key="2">
    <citation type="submission" date="2018-06" db="EMBL/GenBank/DDBJ databases">
        <title>Genomic Encyclopedia of Type Strains, Phase III (KMG-III): the genomes of soil and plant-associated and newly described type strains.</title>
        <authorList>
            <person name="Whitman W."/>
        </authorList>
    </citation>
    <scope>NUCLEOTIDE SEQUENCE [LARGE SCALE GENOMIC DNA]</scope>
    <source>
        <strain evidence="4 6">CGMCC 1.15366</strain>
    </source>
</reference>
<accession>A0A327WZQ8</accession>
<keyword evidence="2" id="KW-0378">Hydrolase</keyword>
<proteinExistence type="inferred from homology"/>
<comment type="caution">
    <text evidence="4">The sequence shown here is derived from an EMBL/GenBank/DDBJ whole genome shotgun (WGS) entry which is preliminary data.</text>
</comment>
<dbReference type="Proteomes" id="UP000287865">
    <property type="component" value="Unassembled WGS sequence"/>
</dbReference>
<dbReference type="EMBL" id="QLMD01000003">
    <property type="protein sequence ID" value="RAJ99067.1"/>
    <property type="molecule type" value="Genomic_DNA"/>
</dbReference>
<evidence type="ECO:0000259" key="3">
    <source>
        <dbReference type="Pfam" id="PF02230"/>
    </source>
</evidence>
<dbReference type="EMBL" id="PIPK01000002">
    <property type="protein sequence ID" value="RUO27770.1"/>
    <property type="molecule type" value="Genomic_DNA"/>
</dbReference>
<dbReference type="GO" id="GO:0016787">
    <property type="term" value="F:hydrolase activity"/>
    <property type="evidence" value="ECO:0007669"/>
    <property type="project" value="UniProtKB-KW"/>
</dbReference>
<keyword evidence="7" id="KW-1185">Reference proteome</keyword>
<feature type="domain" description="Phospholipase/carboxylesterase/thioesterase" evidence="3">
    <location>
        <begin position="12"/>
        <end position="216"/>
    </location>
</feature>
<dbReference type="InterPro" id="IPR003140">
    <property type="entry name" value="PLipase/COase/thioEstase"/>
</dbReference>
<reference evidence="5 7" key="1">
    <citation type="journal article" date="2018" name="Front. Microbiol.">
        <title>Genome-Based Analysis Reveals the Taxonomy and Diversity of the Family Idiomarinaceae.</title>
        <authorList>
            <person name="Liu Y."/>
            <person name="Lai Q."/>
            <person name="Shao Z."/>
        </authorList>
    </citation>
    <scope>NUCLEOTIDE SEQUENCE [LARGE SCALE GENOMIC DNA]</scope>
    <source>
        <strain evidence="5 7">CF12-14</strain>
    </source>
</reference>
<evidence type="ECO:0000256" key="2">
    <source>
        <dbReference type="ARBA" id="ARBA00022801"/>
    </source>
</evidence>
<evidence type="ECO:0000256" key="1">
    <source>
        <dbReference type="ARBA" id="ARBA00006499"/>
    </source>
</evidence>
<organism evidence="4 6">
    <name type="scientific">Aliidiomarina maris</name>
    <dbReference type="NCBI Taxonomy" id="531312"/>
    <lineage>
        <taxon>Bacteria</taxon>
        <taxon>Pseudomonadati</taxon>
        <taxon>Pseudomonadota</taxon>
        <taxon>Gammaproteobacteria</taxon>
        <taxon>Alteromonadales</taxon>
        <taxon>Idiomarinaceae</taxon>
        <taxon>Aliidiomarina</taxon>
    </lineage>
</organism>
<sequence>MSYLPCVETITREPINAAVIWLHGLGADGNDFAGIVPHLAQPEGVNIRYVFPHAPRLAVTINGGMQMPAWYDILEMSLDRKVDTDQLRASADAVIALIEREIERGISPERIVLAGFSQGGAVAYEAALSYQKRLAGVMCLSTYLATRETIRLSAEQKPTPFLIHHGSADPVVPVQLGEQARDWLTQRDYAVEYKAYPMQHQVCPQQIADIRDWLTSVLPPITQS</sequence>
<dbReference type="AlphaFoldDB" id="A0A327WZQ8"/>
<dbReference type="PANTHER" id="PTHR10655">
    <property type="entry name" value="LYSOPHOSPHOLIPASE-RELATED"/>
    <property type="match status" value="1"/>
</dbReference>
<dbReference type="RefSeq" id="WP_111568690.1">
    <property type="nucleotide sequence ID" value="NZ_PIPK01000002.1"/>
</dbReference>
<name>A0A327WZQ8_9GAMM</name>
<dbReference type="SUPFAM" id="SSF53474">
    <property type="entry name" value="alpha/beta-Hydrolases"/>
    <property type="match status" value="1"/>
</dbReference>
<protein>
    <submittedName>
        <fullName evidence="4 5">Carboxylesterase</fullName>
    </submittedName>
</protein>
<dbReference type="PANTHER" id="PTHR10655:SF17">
    <property type="entry name" value="LYSOPHOSPHOLIPASE-LIKE PROTEIN 1"/>
    <property type="match status" value="1"/>
</dbReference>
<gene>
    <name evidence="4" type="ORF">B0I24_10361</name>
    <name evidence="5" type="ORF">CWE07_03935</name>
</gene>
<dbReference type="Pfam" id="PF02230">
    <property type="entry name" value="Abhydrolase_2"/>
    <property type="match status" value="1"/>
</dbReference>
<evidence type="ECO:0000313" key="5">
    <source>
        <dbReference type="EMBL" id="RUO27770.1"/>
    </source>
</evidence>
<comment type="similarity">
    <text evidence="1">Belongs to the AB hydrolase superfamily. AB hydrolase 2 family.</text>
</comment>
<dbReference type="InterPro" id="IPR029058">
    <property type="entry name" value="AB_hydrolase_fold"/>
</dbReference>
<evidence type="ECO:0000313" key="7">
    <source>
        <dbReference type="Proteomes" id="UP000287865"/>
    </source>
</evidence>